<dbReference type="Ensembl" id="ENSMPUT00000001338.1">
    <property type="protein sequence ID" value="ENSMPUP00000001311.1"/>
    <property type="gene ID" value="ENSMPUG00000001322.1"/>
</dbReference>
<protein>
    <submittedName>
        <fullName evidence="2">Uncharacterized protein</fullName>
    </submittedName>
</protein>
<dbReference type="STRING" id="9669.ENSMPUP00000001311"/>
<dbReference type="InParanoid" id="M3XQG1"/>
<dbReference type="HOGENOM" id="CLU_101633_0_0_1"/>
<dbReference type="AlphaFoldDB" id="M3XQG1"/>
<evidence type="ECO:0000313" key="2">
    <source>
        <dbReference type="Ensembl" id="ENSMPUP00000001311.1"/>
    </source>
</evidence>
<reference evidence="2" key="1">
    <citation type="submission" date="2024-06" db="UniProtKB">
        <authorList>
            <consortium name="Ensembl"/>
        </authorList>
    </citation>
    <scope>IDENTIFICATION</scope>
</reference>
<proteinExistence type="inferred from homology"/>
<accession>M3XQG1</accession>
<comment type="similarity">
    <text evidence="1">Belongs to the WSCD family.</text>
</comment>
<dbReference type="InterPro" id="IPR027417">
    <property type="entry name" value="P-loop_NTPase"/>
</dbReference>
<organism evidence="2">
    <name type="scientific">Mustela putorius furo</name>
    <name type="common">European domestic ferret</name>
    <name type="synonym">Mustela furo</name>
    <dbReference type="NCBI Taxonomy" id="9669"/>
    <lineage>
        <taxon>Eukaryota</taxon>
        <taxon>Metazoa</taxon>
        <taxon>Chordata</taxon>
        <taxon>Craniata</taxon>
        <taxon>Vertebrata</taxon>
        <taxon>Euteleostomi</taxon>
        <taxon>Mammalia</taxon>
        <taxon>Eutheria</taxon>
        <taxon>Laurasiatheria</taxon>
        <taxon>Carnivora</taxon>
        <taxon>Caniformia</taxon>
        <taxon>Musteloidea</taxon>
        <taxon>Mustelidae</taxon>
        <taxon>Mustelinae</taxon>
        <taxon>Mustela</taxon>
    </lineage>
</organism>
<dbReference type="GeneTree" id="ENSGT00940000158096"/>
<dbReference type="EMBL" id="AEYP01104399">
    <property type="status" value="NOT_ANNOTATED_CDS"/>
    <property type="molecule type" value="Genomic_DNA"/>
</dbReference>
<dbReference type="SUPFAM" id="SSF52540">
    <property type="entry name" value="P-loop containing nucleoside triphosphate hydrolases"/>
    <property type="match status" value="1"/>
</dbReference>
<dbReference type="PANTHER" id="PTHR45964:SF8">
    <property type="entry name" value="SIALATE:O-SULFOTRANSFERASE 1"/>
    <property type="match status" value="1"/>
</dbReference>
<sequence length="203" mass="24110">AWNTWTRHFIEFYTGSYYFHVTLYKGFKGKKDRWCSRCTICVKTHESSHREIQMFDSAILLIQNPYRSLVAKFNSKCAGHLGYAAKRNWKSKAEWLDFVRSYVAWWSSNVLDWLRFSKGLLVVRLLPMLWEIVAFLNVSVSKEWLLCMEKSKEGSFRRRGQHRHNPESFTPKMKALIHGYIWTVDKALRAHGRARLPSEYVPR</sequence>
<dbReference type="eggNOG" id="KOG4157">
    <property type="taxonomic scope" value="Eukaryota"/>
</dbReference>
<name>M3XQG1_MUSPF</name>
<evidence type="ECO:0000256" key="1">
    <source>
        <dbReference type="ARBA" id="ARBA00010236"/>
    </source>
</evidence>
<dbReference type="InterPro" id="IPR051589">
    <property type="entry name" value="Sialate-O-sulfotransferase"/>
</dbReference>
<dbReference type="PANTHER" id="PTHR45964">
    <property type="entry name" value="WSCD FAMILY MEMBER CG9164"/>
    <property type="match status" value="1"/>
</dbReference>